<dbReference type="GeneID" id="54283208"/>
<gene>
    <name evidence="2" type="ORF">BU24DRAFT_407467</name>
</gene>
<name>A0A6A5XYU1_9PLEO</name>
<feature type="region of interest" description="Disordered" evidence="1">
    <location>
        <begin position="26"/>
        <end position="45"/>
    </location>
</feature>
<evidence type="ECO:0000313" key="2">
    <source>
        <dbReference type="EMBL" id="KAF2017444.1"/>
    </source>
</evidence>
<evidence type="ECO:0000256" key="1">
    <source>
        <dbReference type="SAM" id="MobiDB-lite"/>
    </source>
</evidence>
<reference evidence="2" key="1">
    <citation type="journal article" date="2020" name="Stud. Mycol.">
        <title>101 Dothideomycetes genomes: a test case for predicting lifestyles and emergence of pathogens.</title>
        <authorList>
            <person name="Haridas S."/>
            <person name="Albert R."/>
            <person name="Binder M."/>
            <person name="Bloem J."/>
            <person name="Labutti K."/>
            <person name="Salamov A."/>
            <person name="Andreopoulos B."/>
            <person name="Baker S."/>
            <person name="Barry K."/>
            <person name="Bills G."/>
            <person name="Bluhm B."/>
            <person name="Cannon C."/>
            <person name="Castanera R."/>
            <person name="Culley D."/>
            <person name="Daum C."/>
            <person name="Ezra D."/>
            <person name="Gonzalez J."/>
            <person name="Henrissat B."/>
            <person name="Kuo A."/>
            <person name="Liang C."/>
            <person name="Lipzen A."/>
            <person name="Lutzoni F."/>
            <person name="Magnuson J."/>
            <person name="Mondo S."/>
            <person name="Nolan M."/>
            <person name="Ohm R."/>
            <person name="Pangilinan J."/>
            <person name="Park H.-J."/>
            <person name="Ramirez L."/>
            <person name="Alfaro M."/>
            <person name="Sun H."/>
            <person name="Tritt A."/>
            <person name="Yoshinaga Y."/>
            <person name="Zwiers L.-H."/>
            <person name="Turgeon B."/>
            <person name="Goodwin S."/>
            <person name="Spatafora J."/>
            <person name="Crous P."/>
            <person name="Grigoriev I."/>
        </authorList>
    </citation>
    <scope>NUCLEOTIDE SEQUENCE</scope>
    <source>
        <strain evidence="2">CBS 175.79</strain>
    </source>
</reference>
<sequence length="262" mass="28964">MGVGRQPEANVTGGGDALTHHELIARFDKDKESTRGDSNNWNKGSHIMSGNHDRLGTIIVERRPWEAHGFISTSRVRFILFNGGGELDIIQESSNATPGAQGHSRWPFLHCIAPRNMYATTAHPLRRVNLPMNWKFCCVQCNNSNHNGTTLDPNGSGRSSCAFRLISDLASERVTRGRVEPNREQQLCWWSGLKLDLPQPLLGPCGGIMDNGVYPQNGRRMDRGRDDQGVYTHYVRIRSASSVTVPVLATPCTAFGKACPLD</sequence>
<dbReference type="EMBL" id="ML978068">
    <property type="protein sequence ID" value="KAF2017444.1"/>
    <property type="molecule type" value="Genomic_DNA"/>
</dbReference>
<evidence type="ECO:0000313" key="3">
    <source>
        <dbReference type="Proteomes" id="UP000799778"/>
    </source>
</evidence>
<dbReference type="Proteomes" id="UP000799778">
    <property type="component" value="Unassembled WGS sequence"/>
</dbReference>
<dbReference type="RefSeq" id="XP_033385783.1">
    <property type="nucleotide sequence ID" value="XM_033525811.1"/>
</dbReference>
<organism evidence="2 3">
    <name type="scientific">Aaosphaeria arxii CBS 175.79</name>
    <dbReference type="NCBI Taxonomy" id="1450172"/>
    <lineage>
        <taxon>Eukaryota</taxon>
        <taxon>Fungi</taxon>
        <taxon>Dikarya</taxon>
        <taxon>Ascomycota</taxon>
        <taxon>Pezizomycotina</taxon>
        <taxon>Dothideomycetes</taxon>
        <taxon>Pleosporomycetidae</taxon>
        <taxon>Pleosporales</taxon>
        <taxon>Pleosporales incertae sedis</taxon>
        <taxon>Aaosphaeria</taxon>
    </lineage>
</organism>
<dbReference type="AlphaFoldDB" id="A0A6A5XYU1"/>
<proteinExistence type="predicted"/>
<accession>A0A6A5XYU1</accession>
<keyword evidence="3" id="KW-1185">Reference proteome</keyword>
<feature type="compositionally biased region" description="Basic and acidic residues" evidence="1">
    <location>
        <begin position="26"/>
        <end position="35"/>
    </location>
</feature>
<protein>
    <submittedName>
        <fullName evidence="2">Uncharacterized protein</fullName>
    </submittedName>
</protein>